<accession>A0A0D3EEV1</accession>
<dbReference type="AlphaFoldDB" id="A0A0D3EEV1"/>
<reference evidence="2" key="2">
    <citation type="submission" date="2015-03" db="UniProtKB">
        <authorList>
            <consortium name="EnsemblPlants"/>
        </authorList>
    </citation>
    <scope>IDENTIFICATION</scope>
</reference>
<proteinExistence type="predicted"/>
<feature type="transmembrane region" description="Helical" evidence="1">
    <location>
        <begin position="106"/>
        <end position="127"/>
    </location>
</feature>
<dbReference type="HOGENOM" id="CLU_1789578_0_0_1"/>
<evidence type="ECO:0000256" key="1">
    <source>
        <dbReference type="SAM" id="Phobius"/>
    </source>
</evidence>
<name>A0A0D3EEV1_BRAOL</name>
<evidence type="ECO:0000313" key="3">
    <source>
        <dbReference type="Proteomes" id="UP000032141"/>
    </source>
</evidence>
<keyword evidence="1" id="KW-0472">Membrane</keyword>
<protein>
    <submittedName>
        <fullName evidence="2">Uncharacterized protein</fullName>
    </submittedName>
</protein>
<dbReference type="Proteomes" id="UP000032141">
    <property type="component" value="Chromosome C9"/>
</dbReference>
<sequence length="145" mass="16167">MSAQILSDLVVCGGWSVPSRSGLVFSRVTAGQARTGCGLQKNGPIPPCQSAQSLTGRSEGWTPKECIMTLIDAAGCSRTLQDDPLHTEMHIMKIHEASTIQAQQNLLYIVLVLEVYFLEVLEVYFFYYKCMNKMRSLCIYSHNQT</sequence>
<evidence type="ECO:0000313" key="2">
    <source>
        <dbReference type="EnsemblPlants" id="Bo9g161520.1"/>
    </source>
</evidence>
<keyword evidence="3" id="KW-1185">Reference proteome</keyword>
<organism evidence="2 3">
    <name type="scientific">Brassica oleracea var. oleracea</name>
    <dbReference type="NCBI Taxonomy" id="109376"/>
    <lineage>
        <taxon>Eukaryota</taxon>
        <taxon>Viridiplantae</taxon>
        <taxon>Streptophyta</taxon>
        <taxon>Embryophyta</taxon>
        <taxon>Tracheophyta</taxon>
        <taxon>Spermatophyta</taxon>
        <taxon>Magnoliopsida</taxon>
        <taxon>eudicotyledons</taxon>
        <taxon>Gunneridae</taxon>
        <taxon>Pentapetalae</taxon>
        <taxon>rosids</taxon>
        <taxon>malvids</taxon>
        <taxon>Brassicales</taxon>
        <taxon>Brassicaceae</taxon>
        <taxon>Brassiceae</taxon>
        <taxon>Brassica</taxon>
    </lineage>
</organism>
<dbReference type="EnsemblPlants" id="Bo9g161520.1">
    <property type="protein sequence ID" value="Bo9g161520.1"/>
    <property type="gene ID" value="Bo9g161520"/>
</dbReference>
<reference evidence="2 3" key="1">
    <citation type="journal article" date="2014" name="Genome Biol.">
        <title>Transcriptome and methylome profiling reveals relics of genome dominance in the mesopolyploid Brassica oleracea.</title>
        <authorList>
            <person name="Parkin I.A."/>
            <person name="Koh C."/>
            <person name="Tang H."/>
            <person name="Robinson S.J."/>
            <person name="Kagale S."/>
            <person name="Clarke W.E."/>
            <person name="Town C.D."/>
            <person name="Nixon J."/>
            <person name="Krishnakumar V."/>
            <person name="Bidwell S.L."/>
            <person name="Denoeud F."/>
            <person name="Belcram H."/>
            <person name="Links M.G."/>
            <person name="Just J."/>
            <person name="Clarke C."/>
            <person name="Bender T."/>
            <person name="Huebert T."/>
            <person name="Mason A.S."/>
            <person name="Pires J.C."/>
            <person name="Barker G."/>
            <person name="Moore J."/>
            <person name="Walley P.G."/>
            <person name="Manoli S."/>
            <person name="Batley J."/>
            <person name="Edwards D."/>
            <person name="Nelson M.N."/>
            <person name="Wang X."/>
            <person name="Paterson A.H."/>
            <person name="King G."/>
            <person name="Bancroft I."/>
            <person name="Chalhoub B."/>
            <person name="Sharpe A.G."/>
        </authorList>
    </citation>
    <scope>NUCLEOTIDE SEQUENCE</scope>
    <source>
        <strain evidence="2 3">cv. TO1000</strain>
    </source>
</reference>
<keyword evidence="1" id="KW-1133">Transmembrane helix</keyword>
<dbReference type="Gramene" id="Bo9g161520.1">
    <property type="protein sequence ID" value="Bo9g161520.1"/>
    <property type="gene ID" value="Bo9g161520"/>
</dbReference>
<keyword evidence="1" id="KW-0812">Transmembrane</keyword>